<reference evidence="1 2" key="1">
    <citation type="submission" date="2015-11" db="EMBL/GenBank/DDBJ databases">
        <title>Genome sequences of Lysobacter enzymogenes strain C3 and Lysobacter antibioticus ATCC 29479.</title>
        <authorList>
            <person name="Kobayashi D.Y."/>
        </authorList>
    </citation>
    <scope>NUCLEOTIDE SEQUENCE [LARGE SCALE GENOMIC DNA]</scope>
    <source>
        <strain evidence="1 2">C3</strain>
    </source>
</reference>
<accession>A0A0S2DH42</accession>
<proteinExistence type="predicted"/>
<dbReference type="OrthoDB" id="478431at2"/>
<dbReference type="PATRIC" id="fig|69.6.peg.2560"/>
<dbReference type="KEGG" id="lez:GLE_2600"/>
<protein>
    <submittedName>
        <fullName evidence="1">Uncharacterized protein</fullName>
    </submittedName>
</protein>
<dbReference type="EMBL" id="CP013140">
    <property type="protein sequence ID" value="ALN57948.1"/>
    <property type="molecule type" value="Genomic_DNA"/>
</dbReference>
<gene>
    <name evidence="1" type="ORF">GLE_2600</name>
</gene>
<evidence type="ECO:0000313" key="2">
    <source>
        <dbReference type="Proteomes" id="UP000061569"/>
    </source>
</evidence>
<name>A0A0S2DH42_LYSEN</name>
<dbReference type="AlphaFoldDB" id="A0A0S2DH42"/>
<organism evidence="1 2">
    <name type="scientific">Lysobacter enzymogenes</name>
    <dbReference type="NCBI Taxonomy" id="69"/>
    <lineage>
        <taxon>Bacteria</taxon>
        <taxon>Pseudomonadati</taxon>
        <taxon>Pseudomonadota</taxon>
        <taxon>Gammaproteobacteria</taxon>
        <taxon>Lysobacterales</taxon>
        <taxon>Lysobacteraceae</taxon>
        <taxon>Lysobacter</taxon>
    </lineage>
</organism>
<dbReference type="Proteomes" id="UP000061569">
    <property type="component" value="Chromosome"/>
</dbReference>
<sequence length="429" mass="46338">MPDLARHRLIPACVLGLALLYGMTAPASALASGAQDDAAPAAAVGASPGGPAPALTPTLAPAPAPAPKVSAVDGVLQLDDIAEVTVANLKEWAATHDPAKLVPFIDGRAIRGNYPEEVHPHEGRIYFHLKITPESKEHWTDLLGAPDSMRRPVRFSIGLEDHAPFETVHDKTNPLLMTVISPVFGATAALVASLTLILFIRLARSTSIIREPGAAPADGSPKAYNLGRTQMAFWFFLIYVSYLVIWLITDMLDTITPSLLGLMGISAGTALSEALIDSSKDSAHSERRWNLSAERRELEKTIADLKLERAGLDAGAAATPDEIAQRERLDGKIQAARARLTQATHRFSSLDSKKSARASRGFLRDVMADRDGYSFHRFQIFAWTIVLGIMFVSSVYNSLAMPEFSATLLGLMGLSSGTYIGFKFPERQE</sequence>
<evidence type="ECO:0000313" key="1">
    <source>
        <dbReference type="EMBL" id="ALN57948.1"/>
    </source>
</evidence>